<name>A0A645GI75_9ZZZZ</name>
<dbReference type="EMBL" id="VSSQ01075246">
    <property type="protein sequence ID" value="MPN25896.1"/>
    <property type="molecule type" value="Genomic_DNA"/>
</dbReference>
<evidence type="ECO:0008006" key="2">
    <source>
        <dbReference type="Google" id="ProtNLM"/>
    </source>
</evidence>
<dbReference type="AlphaFoldDB" id="A0A645GI75"/>
<reference evidence="1" key="1">
    <citation type="submission" date="2019-08" db="EMBL/GenBank/DDBJ databases">
        <authorList>
            <person name="Kucharzyk K."/>
            <person name="Murdoch R.W."/>
            <person name="Higgins S."/>
            <person name="Loffler F."/>
        </authorList>
    </citation>
    <scope>NUCLEOTIDE SEQUENCE</scope>
</reference>
<evidence type="ECO:0000313" key="1">
    <source>
        <dbReference type="EMBL" id="MPN25896.1"/>
    </source>
</evidence>
<sequence>MAKRKAEQEKQFNVLDFIYFDFFLASILEKELVGWRAKQHLKAANEKLESIDFDVISEQEKTDIAKFYFDLGVHYEKINLAKLSLEAYQNSANIFFELGFIQDAQYAESKVIEMNNLLPTNEKISINIEDFIKKYGEDSYLIKLTKIKKAKDKDPIEQTKEYLSIIDSVEEEIVRRGLFSSDLAKYNNLKKELLKVHGITWNPGK</sequence>
<organism evidence="1">
    <name type="scientific">bioreactor metagenome</name>
    <dbReference type="NCBI Taxonomy" id="1076179"/>
    <lineage>
        <taxon>unclassified sequences</taxon>
        <taxon>metagenomes</taxon>
        <taxon>ecological metagenomes</taxon>
    </lineage>
</organism>
<comment type="caution">
    <text evidence="1">The sequence shown here is derived from an EMBL/GenBank/DDBJ whole genome shotgun (WGS) entry which is preliminary data.</text>
</comment>
<protein>
    <recommendedName>
        <fullName evidence="2">Tetratricopeptide repeat protein</fullName>
    </recommendedName>
</protein>
<gene>
    <name evidence="1" type="ORF">SDC9_173317</name>
</gene>
<proteinExistence type="predicted"/>
<accession>A0A645GI75</accession>